<sequence length="238" mass="27181">MKSQEAYFQNEAIQIGRYAKTLPEQVAEHLMKAIQEGVIEPGERMKEETYSERFAVSRSTIREAMSILEKLGVVERIPRYGVRVTAYDPREIEHIFLIRAQLLGLAASQVASRCPPEVKEQLEAGVDRLKQLANDRKTKPVDYMEISVNMQRILMSASGIKRLHTMYEALSDQALWRFAIREKAISFLTQERRKQSAADWERVVSNIVEGAADQAENAAKALLQASYQAVKEVLRKRE</sequence>
<name>V8QQF0_9BURK</name>
<evidence type="ECO:0000256" key="2">
    <source>
        <dbReference type="ARBA" id="ARBA00023125"/>
    </source>
</evidence>
<dbReference type="PANTHER" id="PTHR43537">
    <property type="entry name" value="TRANSCRIPTIONAL REGULATOR, GNTR FAMILY"/>
    <property type="match status" value="1"/>
</dbReference>
<dbReference type="InterPro" id="IPR036390">
    <property type="entry name" value="WH_DNA-bd_sf"/>
</dbReference>
<dbReference type="OrthoDB" id="8640050at2"/>
<dbReference type="SMART" id="SM00895">
    <property type="entry name" value="FCD"/>
    <property type="match status" value="1"/>
</dbReference>
<dbReference type="Proteomes" id="UP000018733">
    <property type="component" value="Unassembled WGS sequence"/>
</dbReference>
<dbReference type="AlphaFoldDB" id="V8QQF0"/>
<keyword evidence="6" id="KW-1185">Reference proteome</keyword>
<dbReference type="Pfam" id="PF00392">
    <property type="entry name" value="GntR"/>
    <property type="match status" value="1"/>
</dbReference>
<dbReference type="InterPro" id="IPR036388">
    <property type="entry name" value="WH-like_DNA-bd_sf"/>
</dbReference>
<dbReference type="PROSITE" id="PS50949">
    <property type="entry name" value="HTH_GNTR"/>
    <property type="match status" value="1"/>
</dbReference>
<dbReference type="Gene3D" id="1.10.10.10">
    <property type="entry name" value="Winged helix-like DNA-binding domain superfamily/Winged helix DNA-binding domain"/>
    <property type="match status" value="1"/>
</dbReference>
<protein>
    <submittedName>
        <fullName evidence="5">GntR family transcriptional regulator</fullName>
    </submittedName>
</protein>
<comment type="caution">
    <text evidence="5">The sequence shown here is derived from an EMBL/GenBank/DDBJ whole genome shotgun (WGS) entry which is preliminary data.</text>
</comment>
<keyword evidence="2" id="KW-0238">DNA-binding</keyword>
<keyword evidence="1" id="KW-0805">Transcription regulation</keyword>
<dbReference type="EMBL" id="AYXT01000010">
    <property type="protein sequence ID" value="ETF01558.1"/>
    <property type="molecule type" value="Genomic_DNA"/>
</dbReference>
<dbReference type="SMART" id="SM00345">
    <property type="entry name" value="HTH_GNTR"/>
    <property type="match status" value="1"/>
</dbReference>
<proteinExistence type="predicted"/>
<dbReference type="eggNOG" id="COG1802">
    <property type="taxonomic scope" value="Bacteria"/>
</dbReference>
<dbReference type="RefSeq" id="WP_024005391.1">
    <property type="nucleotide sequence ID" value="NZ_KI650980.1"/>
</dbReference>
<evidence type="ECO:0000313" key="5">
    <source>
        <dbReference type="EMBL" id="ETF01558.1"/>
    </source>
</evidence>
<accession>V8QQF0</accession>
<keyword evidence="3" id="KW-0804">Transcription</keyword>
<dbReference type="SUPFAM" id="SSF46785">
    <property type="entry name" value="Winged helix' DNA-binding domain"/>
    <property type="match status" value="1"/>
</dbReference>
<evidence type="ECO:0000313" key="6">
    <source>
        <dbReference type="Proteomes" id="UP000018733"/>
    </source>
</evidence>
<dbReference type="HOGENOM" id="CLU_017584_5_1_4"/>
<dbReference type="GO" id="GO:0003700">
    <property type="term" value="F:DNA-binding transcription factor activity"/>
    <property type="evidence" value="ECO:0007669"/>
    <property type="project" value="InterPro"/>
</dbReference>
<dbReference type="InterPro" id="IPR008920">
    <property type="entry name" value="TF_FadR/GntR_C"/>
</dbReference>
<dbReference type="InterPro" id="IPR011711">
    <property type="entry name" value="GntR_C"/>
</dbReference>
<organism evidence="5 6">
    <name type="scientific">Advenella kashmirensis W13003</name>
    <dbReference type="NCBI Taxonomy" id="1424334"/>
    <lineage>
        <taxon>Bacteria</taxon>
        <taxon>Pseudomonadati</taxon>
        <taxon>Pseudomonadota</taxon>
        <taxon>Betaproteobacteria</taxon>
        <taxon>Burkholderiales</taxon>
        <taxon>Alcaligenaceae</taxon>
    </lineage>
</organism>
<evidence type="ECO:0000256" key="3">
    <source>
        <dbReference type="ARBA" id="ARBA00023163"/>
    </source>
</evidence>
<feature type="domain" description="HTH gntR-type" evidence="4">
    <location>
        <begin position="20"/>
        <end position="87"/>
    </location>
</feature>
<dbReference type="PATRIC" id="fig|1424334.3.peg.2441"/>
<dbReference type="CDD" id="cd07377">
    <property type="entry name" value="WHTH_GntR"/>
    <property type="match status" value="1"/>
</dbReference>
<dbReference type="GO" id="GO:0003677">
    <property type="term" value="F:DNA binding"/>
    <property type="evidence" value="ECO:0007669"/>
    <property type="project" value="UniProtKB-KW"/>
</dbReference>
<dbReference type="SUPFAM" id="SSF48008">
    <property type="entry name" value="GntR ligand-binding domain-like"/>
    <property type="match status" value="1"/>
</dbReference>
<dbReference type="Gene3D" id="1.20.120.530">
    <property type="entry name" value="GntR ligand-binding domain-like"/>
    <property type="match status" value="1"/>
</dbReference>
<evidence type="ECO:0000256" key="1">
    <source>
        <dbReference type="ARBA" id="ARBA00023015"/>
    </source>
</evidence>
<gene>
    <name evidence="5" type="ORF">W822_12125</name>
</gene>
<evidence type="ECO:0000259" key="4">
    <source>
        <dbReference type="PROSITE" id="PS50949"/>
    </source>
</evidence>
<dbReference type="Pfam" id="PF07729">
    <property type="entry name" value="FCD"/>
    <property type="match status" value="1"/>
</dbReference>
<dbReference type="STRING" id="1424334.W822_12125"/>
<dbReference type="PANTHER" id="PTHR43537:SF24">
    <property type="entry name" value="GLUCONATE OPERON TRANSCRIPTIONAL REPRESSOR"/>
    <property type="match status" value="1"/>
</dbReference>
<reference evidence="5 6" key="1">
    <citation type="journal article" date="2014" name="Genome Announc.">
        <title>Draft Genome Sequence of Advenella kashmirensis Strain W13003, a Polycyclic Aromatic Hydrocarbon-Degrading Bacterium.</title>
        <authorList>
            <person name="Wang X."/>
            <person name="Jin D."/>
            <person name="Zhou L."/>
            <person name="Wu L."/>
            <person name="An W."/>
            <person name="Zhao L."/>
        </authorList>
    </citation>
    <scope>NUCLEOTIDE SEQUENCE [LARGE SCALE GENOMIC DNA]</scope>
    <source>
        <strain evidence="5 6">W13003</strain>
    </source>
</reference>
<dbReference type="InterPro" id="IPR000524">
    <property type="entry name" value="Tscrpt_reg_HTH_GntR"/>
</dbReference>